<dbReference type="PANTHER" id="PTHR33572">
    <property type="entry name" value="SPORE DEVELOPMENT REGULATOR VOSA"/>
    <property type="match status" value="1"/>
</dbReference>
<gene>
    <name evidence="7" type="ORF">Rhopal_003351-T1</name>
</gene>
<accession>A0AAV5GLV1</accession>
<organism evidence="7 8">
    <name type="scientific">Rhodotorula paludigena</name>
    <dbReference type="NCBI Taxonomy" id="86838"/>
    <lineage>
        <taxon>Eukaryota</taxon>
        <taxon>Fungi</taxon>
        <taxon>Dikarya</taxon>
        <taxon>Basidiomycota</taxon>
        <taxon>Pucciniomycotina</taxon>
        <taxon>Microbotryomycetes</taxon>
        <taxon>Sporidiobolales</taxon>
        <taxon>Sporidiobolaceae</taxon>
        <taxon>Rhodotorula</taxon>
    </lineage>
</organism>
<dbReference type="InterPro" id="IPR038491">
    <property type="entry name" value="Velvet_dom_sf"/>
</dbReference>
<dbReference type="InterPro" id="IPR021740">
    <property type="entry name" value="Velvet"/>
</dbReference>
<name>A0AAV5GLV1_9BASI</name>
<dbReference type="PANTHER" id="PTHR33572:SF15">
    <property type="entry name" value="VELVET DOMAIN-CONTAINING PROTEIN"/>
    <property type="match status" value="1"/>
</dbReference>
<protein>
    <recommendedName>
        <fullName evidence="6">Velvet domain-containing protein</fullName>
    </recommendedName>
</protein>
<dbReference type="Gene3D" id="2.60.40.3960">
    <property type="entry name" value="Velvet domain"/>
    <property type="match status" value="1"/>
</dbReference>
<reference evidence="7 8" key="1">
    <citation type="submission" date="2021-12" db="EMBL/GenBank/DDBJ databases">
        <title>High titer production of polyol ester of fatty acids by Rhodotorula paludigena BS15 towards product separation-free biomass refinery.</title>
        <authorList>
            <person name="Mano J."/>
            <person name="Ono H."/>
            <person name="Tanaka T."/>
            <person name="Naito K."/>
            <person name="Sushida H."/>
            <person name="Ike M."/>
            <person name="Tokuyasu K."/>
            <person name="Kitaoka M."/>
        </authorList>
    </citation>
    <scope>NUCLEOTIDE SEQUENCE [LARGE SCALE GENOMIC DNA]</scope>
    <source>
        <strain evidence="7 8">BS15</strain>
    </source>
</reference>
<dbReference type="AlphaFoldDB" id="A0AAV5GLV1"/>
<dbReference type="Pfam" id="PF11754">
    <property type="entry name" value="Velvet"/>
    <property type="match status" value="2"/>
</dbReference>
<evidence type="ECO:0000256" key="2">
    <source>
        <dbReference type="ARBA" id="ARBA00023015"/>
    </source>
</evidence>
<comment type="subcellular location">
    <subcellularLocation>
        <location evidence="1">Nucleus</location>
    </subcellularLocation>
</comment>
<comment type="caution">
    <text evidence="7">The sequence shown here is derived from an EMBL/GenBank/DDBJ whole genome shotgun (WGS) entry which is preliminary data.</text>
</comment>
<evidence type="ECO:0000313" key="8">
    <source>
        <dbReference type="Proteomes" id="UP001342314"/>
    </source>
</evidence>
<dbReference type="InterPro" id="IPR037525">
    <property type="entry name" value="Velvet_dom"/>
</dbReference>
<dbReference type="PROSITE" id="PS51821">
    <property type="entry name" value="VELVET"/>
    <property type="match status" value="1"/>
</dbReference>
<dbReference type="GO" id="GO:0005634">
    <property type="term" value="C:nucleus"/>
    <property type="evidence" value="ECO:0007669"/>
    <property type="project" value="UniProtKB-SubCell"/>
</dbReference>
<evidence type="ECO:0000256" key="4">
    <source>
        <dbReference type="ARBA" id="ARBA00023242"/>
    </source>
</evidence>
<feature type="region of interest" description="Disordered" evidence="5">
    <location>
        <begin position="238"/>
        <end position="258"/>
    </location>
</feature>
<evidence type="ECO:0000256" key="3">
    <source>
        <dbReference type="ARBA" id="ARBA00023163"/>
    </source>
</evidence>
<dbReference type="EMBL" id="BQKY01000006">
    <property type="protein sequence ID" value="GJN90342.1"/>
    <property type="molecule type" value="Genomic_DNA"/>
</dbReference>
<evidence type="ECO:0000259" key="6">
    <source>
        <dbReference type="PROSITE" id="PS51821"/>
    </source>
</evidence>
<keyword evidence="2" id="KW-0805">Transcription regulation</keyword>
<evidence type="ECO:0000313" key="7">
    <source>
        <dbReference type="EMBL" id="GJN90342.1"/>
    </source>
</evidence>
<proteinExistence type="predicted"/>
<keyword evidence="8" id="KW-1185">Reference proteome</keyword>
<dbReference type="Proteomes" id="UP001342314">
    <property type="component" value="Unassembled WGS sequence"/>
</dbReference>
<keyword evidence="3" id="KW-0804">Transcription</keyword>
<evidence type="ECO:0000256" key="5">
    <source>
        <dbReference type="SAM" id="MobiDB-lite"/>
    </source>
</evidence>
<sequence length="258" mass="27667">MEGVAAVANETGVASPEAGDKTFRLVVLQQPQIGAAAGLRRNTLGRLPIVPAPVVEVIVHDHAGERTDVELPYLFCSCSLRQEDGVSPVEVAAPEPSGDSEVAEEFSALIGQLVRNPRRVEDLDGSQKSVFVFDDVSVRTEGRFKLEFRLGEARRPKSPKLAAALSDTFDVVDWQQYPGRPAHEIVPPLSMHLHEQGVPVYIPPLLLSQPGELAPPPPSSNPFPANYSELDALAQVATASADLPPARPSSSRRPPASP</sequence>
<feature type="compositionally biased region" description="Low complexity" evidence="5">
    <location>
        <begin position="248"/>
        <end position="258"/>
    </location>
</feature>
<feature type="domain" description="Velvet" evidence="6">
    <location>
        <begin position="18"/>
        <end position="203"/>
    </location>
</feature>
<keyword evidence="4" id="KW-0539">Nucleus</keyword>
<evidence type="ECO:0000256" key="1">
    <source>
        <dbReference type="ARBA" id="ARBA00004123"/>
    </source>
</evidence>